<dbReference type="Gene3D" id="3.40.525.10">
    <property type="entry name" value="CRAL-TRIO lipid binding domain"/>
    <property type="match status" value="1"/>
</dbReference>
<feature type="region of interest" description="Disordered" evidence="1">
    <location>
        <begin position="26"/>
        <end position="49"/>
    </location>
</feature>
<keyword evidence="4" id="KW-1185">Reference proteome</keyword>
<evidence type="ECO:0000313" key="3">
    <source>
        <dbReference type="EMBL" id="OWR47825.1"/>
    </source>
</evidence>
<dbReference type="PROSITE" id="PS50191">
    <property type="entry name" value="CRAL_TRIO"/>
    <property type="match status" value="1"/>
</dbReference>
<dbReference type="GO" id="GO:1902936">
    <property type="term" value="F:phosphatidylinositol bisphosphate binding"/>
    <property type="evidence" value="ECO:0007669"/>
    <property type="project" value="TreeGrafter"/>
</dbReference>
<dbReference type="Pfam" id="PF00650">
    <property type="entry name" value="CRAL_TRIO"/>
    <property type="match status" value="1"/>
</dbReference>
<dbReference type="AlphaFoldDB" id="A0A212F255"/>
<dbReference type="EMBL" id="AGBW02010783">
    <property type="protein sequence ID" value="OWR47825.1"/>
    <property type="molecule type" value="Genomic_DNA"/>
</dbReference>
<name>A0A212F255_DANPL</name>
<dbReference type="STRING" id="278856.A0A212F255"/>
<evidence type="ECO:0000256" key="1">
    <source>
        <dbReference type="SAM" id="MobiDB-lite"/>
    </source>
</evidence>
<dbReference type="PRINTS" id="PR00180">
    <property type="entry name" value="CRETINALDHBP"/>
</dbReference>
<dbReference type="SMART" id="SM00516">
    <property type="entry name" value="SEC14"/>
    <property type="match status" value="1"/>
</dbReference>
<dbReference type="InParanoid" id="A0A212F255"/>
<evidence type="ECO:0000259" key="2">
    <source>
        <dbReference type="PROSITE" id="PS50191"/>
    </source>
</evidence>
<dbReference type="PANTHER" id="PTHR10174">
    <property type="entry name" value="ALPHA-TOCOPHEROL TRANSFER PROTEIN-RELATED"/>
    <property type="match status" value="1"/>
</dbReference>
<feature type="domain" description="CRAL-TRIO" evidence="2">
    <location>
        <begin position="126"/>
        <end position="289"/>
    </location>
</feature>
<evidence type="ECO:0000313" key="4">
    <source>
        <dbReference type="Proteomes" id="UP000007151"/>
    </source>
</evidence>
<dbReference type="InterPro" id="IPR001251">
    <property type="entry name" value="CRAL-TRIO_dom"/>
</dbReference>
<organism evidence="3 4">
    <name type="scientific">Danaus plexippus plexippus</name>
    <dbReference type="NCBI Taxonomy" id="278856"/>
    <lineage>
        <taxon>Eukaryota</taxon>
        <taxon>Metazoa</taxon>
        <taxon>Ecdysozoa</taxon>
        <taxon>Arthropoda</taxon>
        <taxon>Hexapoda</taxon>
        <taxon>Insecta</taxon>
        <taxon>Pterygota</taxon>
        <taxon>Neoptera</taxon>
        <taxon>Endopterygota</taxon>
        <taxon>Lepidoptera</taxon>
        <taxon>Glossata</taxon>
        <taxon>Ditrysia</taxon>
        <taxon>Papilionoidea</taxon>
        <taxon>Nymphalidae</taxon>
        <taxon>Danainae</taxon>
        <taxon>Danaini</taxon>
        <taxon>Danaina</taxon>
        <taxon>Danaus</taxon>
        <taxon>Danaus</taxon>
    </lineage>
</organism>
<comment type="caution">
    <text evidence="3">The sequence shown here is derived from an EMBL/GenBank/DDBJ whole genome shotgun (WGS) entry which is preliminary data.</text>
</comment>
<dbReference type="SUPFAM" id="SSF52087">
    <property type="entry name" value="CRAL/TRIO domain"/>
    <property type="match status" value="1"/>
</dbReference>
<dbReference type="eggNOG" id="KOG1471">
    <property type="taxonomic scope" value="Eukaryota"/>
</dbReference>
<dbReference type="InterPro" id="IPR036865">
    <property type="entry name" value="CRAL-TRIO_dom_sf"/>
</dbReference>
<proteinExistence type="predicted"/>
<sequence length="343" mass="39210">MNSTSIQQSTYRVTSMADLKRTAVKKLPKQPGSTPGFARTQMTSQDVQPISLEEEYRKKTGISPEDIQKLRSWMQTQPHLPENYITDLDLILAFHSCDCSSGLTKQVLDTHYTLRTLFPCFKDRRVDQVIETAETVLLIPLPTPAKHGYKINYSHVLKTDPKSFNFSETVKALFMIIDVYQYEEGTWPGFLFVVDFEGISLGHLGKIDLQSLQHVLYFLQEAMLVKLKGMHFINAPSFIDKLLLMMRPFLKKELMDMLHIHTTGSNKLQNFIDIEALPKEAGGSYKSIHGCKDDVIAKLKKHADFFEKEKYKRVTESLRPGRPKTITDIFGGIEGSFKKLEID</sequence>
<dbReference type="GO" id="GO:0016020">
    <property type="term" value="C:membrane"/>
    <property type="evidence" value="ECO:0007669"/>
    <property type="project" value="TreeGrafter"/>
</dbReference>
<dbReference type="KEGG" id="dpl:KGM_212706"/>
<reference evidence="3 4" key="1">
    <citation type="journal article" date="2011" name="Cell">
        <title>The monarch butterfly genome yields insights into long-distance migration.</title>
        <authorList>
            <person name="Zhan S."/>
            <person name="Merlin C."/>
            <person name="Boore J.L."/>
            <person name="Reppert S.M."/>
        </authorList>
    </citation>
    <scope>NUCLEOTIDE SEQUENCE [LARGE SCALE GENOMIC DNA]</scope>
    <source>
        <strain evidence="3">F-2</strain>
    </source>
</reference>
<dbReference type="PANTHER" id="PTHR10174:SF213">
    <property type="entry name" value="CRAL-TRIO DOMAIN-CONTAINING PROTEIN"/>
    <property type="match status" value="1"/>
</dbReference>
<dbReference type="Proteomes" id="UP000007151">
    <property type="component" value="Unassembled WGS sequence"/>
</dbReference>
<protein>
    <submittedName>
        <fullName evidence="3">Alpha-tocopherol transfer protein</fullName>
    </submittedName>
</protein>
<accession>A0A212F255</accession>
<dbReference type="CDD" id="cd00170">
    <property type="entry name" value="SEC14"/>
    <property type="match status" value="1"/>
</dbReference>
<gene>
    <name evidence="3" type="ORF">KGM_212706</name>
</gene>